<keyword evidence="19" id="KW-1185">Reference proteome</keyword>
<dbReference type="InterPro" id="IPR003660">
    <property type="entry name" value="HAMP_dom"/>
</dbReference>
<keyword evidence="9" id="KW-0547">Nucleotide-binding</keyword>
<dbReference type="AlphaFoldDB" id="A0A132BXY9"/>
<dbReference type="InterPro" id="IPR003661">
    <property type="entry name" value="HisK_dim/P_dom"/>
</dbReference>
<dbReference type="CDD" id="cd06225">
    <property type="entry name" value="HAMP"/>
    <property type="match status" value="1"/>
</dbReference>
<dbReference type="Pfam" id="PF02518">
    <property type="entry name" value="HATPase_c"/>
    <property type="match status" value="1"/>
</dbReference>
<dbReference type="Gene3D" id="3.30.565.10">
    <property type="entry name" value="Histidine kinase-like ATPase, C-terminal domain"/>
    <property type="match status" value="1"/>
</dbReference>
<evidence type="ECO:0000256" key="5">
    <source>
        <dbReference type="ARBA" id="ARBA00022519"/>
    </source>
</evidence>
<feature type="domain" description="HAMP" evidence="17">
    <location>
        <begin position="175"/>
        <end position="228"/>
    </location>
</feature>
<evidence type="ECO:0000256" key="11">
    <source>
        <dbReference type="ARBA" id="ARBA00022840"/>
    </source>
</evidence>
<dbReference type="GO" id="GO:0005524">
    <property type="term" value="F:ATP binding"/>
    <property type="evidence" value="ECO:0007669"/>
    <property type="project" value="UniProtKB-KW"/>
</dbReference>
<evidence type="ECO:0000256" key="12">
    <source>
        <dbReference type="ARBA" id="ARBA00022989"/>
    </source>
</evidence>
<keyword evidence="14 15" id="KW-0472">Membrane</keyword>
<dbReference type="SMART" id="SM00388">
    <property type="entry name" value="HisKA"/>
    <property type="match status" value="1"/>
</dbReference>
<proteinExistence type="predicted"/>
<sequence>MRVLNLIWPHSIRRQMMAIILCAVVFASLAGDFTANALKNMHMGPMGVEDYTFAMTSVARMVESLPTQARAENLEKWREIGIDVTLISAKEAIEMARAPTLWARLSAWLRQVPETLSPGFDIVQTHDATVLTYPISDQQVLVFAPPVHSLLDDGTIHYLAAASALVLGFSVLAVRGIAAPVRHMAGVMKATDSFLASDQPIPENGPREIRELARGMNDLRGRIRALLEARTAMLRNVSHDLRTPLTRLRLRLDRIEDPSLRNSALQDLRQIDDMIDTTLEYLRVGPAPSCFERSDIASLLQTICADFADTGAIIHYTGPRHLVAECSVNDLTRAINNFCENGLKFGTSVRVTAALQGAEVLIDIADDGPGIPVDLREDMLQPFVKMDLARGSAGFGLGLSIAAEIIARHNGVLELLQNEPKGLLVRVRLPQTQSPARMA</sequence>
<dbReference type="Pfam" id="PF00512">
    <property type="entry name" value="HisKA"/>
    <property type="match status" value="1"/>
</dbReference>
<dbReference type="InterPro" id="IPR036890">
    <property type="entry name" value="HATPase_C_sf"/>
</dbReference>
<evidence type="ECO:0000313" key="18">
    <source>
        <dbReference type="EMBL" id="KUP92922.1"/>
    </source>
</evidence>
<comment type="caution">
    <text evidence="18">The sequence shown here is derived from an EMBL/GenBank/DDBJ whole genome shotgun (WGS) entry which is preliminary data.</text>
</comment>
<keyword evidence="12 15" id="KW-1133">Transmembrane helix</keyword>
<evidence type="ECO:0000256" key="10">
    <source>
        <dbReference type="ARBA" id="ARBA00022777"/>
    </source>
</evidence>
<dbReference type="Gene3D" id="1.10.287.130">
    <property type="match status" value="1"/>
</dbReference>
<dbReference type="GO" id="GO:0005886">
    <property type="term" value="C:plasma membrane"/>
    <property type="evidence" value="ECO:0007669"/>
    <property type="project" value="UniProtKB-SubCell"/>
</dbReference>
<evidence type="ECO:0000256" key="6">
    <source>
        <dbReference type="ARBA" id="ARBA00022553"/>
    </source>
</evidence>
<evidence type="ECO:0000259" key="17">
    <source>
        <dbReference type="PROSITE" id="PS50885"/>
    </source>
</evidence>
<dbReference type="SUPFAM" id="SSF47384">
    <property type="entry name" value="Homodimeric domain of signal transducing histidine kinase"/>
    <property type="match status" value="1"/>
</dbReference>
<evidence type="ECO:0000256" key="9">
    <source>
        <dbReference type="ARBA" id="ARBA00022741"/>
    </source>
</evidence>
<evidence type="ECO:0000256" key="1">
    <source>
        <dbReference type="ARBA" id="ARBA00000085"/>
    </source>
</evidence>
<dbReference type="InterPro" id="IPR036097">
    <property type="entry name" value="HisK_dim/P_sf"/>
</dbReference>
<evidence type="ECO:0000256" key="8">
    <source>
        <dbReference type="ARBA" id="ARBA00022692"/>
    </source>
</evidence>
<reference evidence="18 19" key="1">
    <citation type="submission" date="2015-12" db="EMBL/GenBank/DDBJ databases">
        <title>Genome sequence of the marine Rhodobacteraceae strain O3.65, Candidatus Tritonibacter horizontis.</title>
        <authorList>
            <person name="Poehlein A."/>
            <person name="Giebel H.A."/>
            <person name="Voget S."/>
            <person name="Brinkhoff T."/>
        </authorList>
    </citation>
    <scope>NUCLEOTIDE SEQUENCE [LARGE SCALE GENOMIC DNA]</scope>
    <source>
        <strain evidence="18 19">O3.65</strain>
    </source>
</reference>
<keyword evidence="8 15" id="KW-0812">Transmembrane</keyword>
<dbReference type="SUPFAM" id="SSF55874">
    <property type="entry name" value="ATPase domain of HSP90 chaperone/DNA topoisomerase II/histidine kinase"/>
    <property type="match status" value="1"/>
</dbReference>
<keyword evidence="4" id="KW-1003">Cell membrane</keyword>
<comment type="subcellular location">
    <subcellularLocation>
        <location evidence="2">Cell inner membrane</location>
        <topology evidence="2">Multi-pass membrane protein</topology>
    </subcellularLocation>
</comment>
<name>A0A132BXY9_9RHOB</name>
<dbReference type="InterPro" id="IPR003594">
    <property type="entry name" value="HATPase_dom"/>
</dbReference>
<dbReference type="SMART" id="SM00304">
    <property type="entry name" value="HAMP"/>
    <property type="match status" value="1"/>
</dbReference>
<evidence type="ECO:0000256" key="7">
    <source>
        <dbReference type="ARBA" id="ARBA00022679"/>
    </source>
</evidence>
<keyword evidence="5" id="KW-0997">Cell inner membrane</keyword>
<gene>
    <name evidence="18" type="primary">envZ_2</name>
    <name evidence="18" type="ORF">TRIHO_21800</name>
</gene>
<dbReference type="GO" id="GO:0000155">
    <property type="term" value="F:phosphorelay sensor kinase activity"/>
    <property type="evidence" value="ECO:0007669"/>
    <property type="project" value="InterPro"/>
</dbReference>
<dbReference type="InterPro" id="IPR050980">
    <property type="entry name" value="2C_sensor_his_kinase"/>
</dbReference>
<evidence type="ECO:0000256" key="15">
    <source>
        <dbReference type="SAM" id="Phobius"/>
    </source>
</evidence>
<accession>A0A132BXY9</accession>
<evidence type="ECO:0000256" key="3">
    <source>
        <dbReference type="ARBA" id="ARBA00012438"/>
    </source>
</evidence>
<feature type="domain" description="Histidine kinase" evidence="16">
    <location>
        <begin position="236"/>
        <end position="433"/>
    </location>
</feature>
<dbReference type="OrthoDB" id="9804645at2"/>
<dbReference type="PROSITE" id="PS50885">
    <property type="entry name" value="HAMP"/>
    <property type="match status" value="1"/>
</dbReference>
<dbReference type="InterPro" id="IPR005467">
    <property type="entry name" value="His_kinase_dom"/>
</dbReference>
<evidence type="ECO:0000256" key="2">
    <source>
        <dbReference type="ARBA" id="ARBA00004429"/>
    </source>
</evidence>
<dbReference type="PANTHER" id="PTHR44936:SF5">
    <property type="entry name" value="SENSOR HISTIDINE KINASE ENVZ"/>
    <property type="match status" value="1"/>
</dbReference>
<keyword evidence="7 18" id="KW-0808">Transferase</keyword>
<dbReference type="PANTHER" id="PTHR44936">
    <property type="entry name" value="SENSOR PROTEIN CREC"/>
    <property type="match status" value="1"/>
</dbReference>
<keyword evidence="10" id="KW-0418">Kinase</keyword>
<feature type="transmembrane region" description="Helical" evidence="15">
    <location>
        <begin position="156"/>
        <end position="178"/>
    </location>
</feature>
<dbReference type="EMBL" id="LPUY01000064">
    <property type="protein sequence ID" value="KUP92922.1"/>
    <property type="molecule type" value="Genomic_DNA"/>
</dbReference>
<dbReference type="EC" id="2.7.13.3" evidence="3"/>
<organism evidence="18 19">
    <name type="scientific">Tritonibacter horizontis</name>
    <dbReference type="NCBI Taxonomy" id="1768241"/>
    <lineage>
        <taxon>Bacteria</taxon>
        <taxon>Pseudomonadati</taxon>
        <taxon>Pseudomonadota</taxon>
        <taxon>Alphaproteobacteria</taxon>
        <taxon>Rhodobacterales</taxon>
        <taxon>Paracoccaceae</taxon>
        <taxon>Tritonibacter</taxon>
    </lineage>
</organism>
<dbReference type="CDD" id="cd00075">
    <property type="entry name" value="HATPase"/>
    <property type="match status" value="1"/>
</dbReference>
<keyword evidence="6" id="KW-0597">Phosphoprotein</keyword>
<dbReference type="PRINTS" id="PR00344">
    <property type="entry name" value="BCTRLSENSOR"/>
</dbReference>
<dbReference type="SMART" id="SM00387">
    <property type="entry name" value="HATPase_c"/>
    <property type="match status" value="1"/>
</dbReference>
<evidence type="ECO:0000313" key="19">
    <source>
        <dbReference type="Proteomes" id="UP000068382"/>
    </source>
</evidence>
<keyword evidence="11" id="KW-0067">ATP-binding</keyword>
<dbReference type="InterPro" id="IPR004358">
    <property type="entry name" value="Sig_transdc_His_kin-like_C"/>
</dbReference>
<dbReference type="Proteomes" id="UP000068382">
    <property type="component" value="Unassembled WGS sequence"/>
</dbReference>
<keyword evidence="13" id="KW-0902">Two-component regulatory system</keyword>
<protein>
    <recommendedName>
        <fullName evidence="3">histidine kinase</fullName>
        <ecNumber evidence="3">2.7.13.3</ecNumber>
    </recommendedName>
</protein>
<dbReference type="PROSITE" id="PS50109">
    <property type="entry name" value="HIS_KIN"/>
    <property type="match status" value="1"/>
</dbReference>
<evidence type="ECO:0000256" key="4">
    <source>
        <dbReference type="ARBA" id="ARBA00022475"/>
    </source>
</evidence>
<evidence type="ECO:0000256" key="13">
    <source>
        <dbReference type="ARBA" id="ARBA00023012"/>
    </source>
</evidence>
<dbReference type="RefSeq" id="WP_068243160.1">
    <property type="nucleotide sequence ID" value="NZ_LPUY01000064.1"/>
</dbReference>
<comment type="catalytic activity">
    <reaction evidence="1">
        <text>ATP + protein L-histidine = ADP + protein N-phospho-L-histidine.</text>
        <dbReference type="EC" id="2.7.13.3"/>
    </reaction>
</comment>
<evidence type="ECO:0000256" key="14">
    <source>
        <dbReference type="ARBA" id="ARBA00023136"/>
    </source>
</evidence>
<evidence type="ECO:0000259" key="16">
    <source>
        <dbReference type="PROSITE" id="PS50109"/>
    </source>
</evidence>